<evidence type="ECO:0000259" key="9">
    <source>
        <dbReference type="PROSITE" id="PS50110"/>
    </source>
</evidence>
<comment type="catalytic activity">
    <reaction evidence="1">
        <text>ATP + protein L-histidine = ADP + protein N-phospho-L-histidine.</text>
        <dbReference type="EC" id="2.7.13.3"/>
    </reaction>
</comment>
<dbReference type="PROSITE" id="PS50109">
    <property type="entry name" value="HIS_KIN"/>
    <property type="match status" value="1"/>
</dbReference>
<name>A0A5M6IWL0_9PROT</name>
<dbReference type="InterPro" id="IPR003594">
    <property type="entry name" value="HATPase_dom"/>
</dbReference>
<dbReference type="InterPro" id="IPR003661">
    <property type="entry name" value="HisK_dim/P_dom"/>
</dbReference>
<comment type="caution">
    <text evidence="6">Lacks conserved residue(s) required for the propagation of feature annotation.</text>
</comment>
<dbReference type="Proteomes" id="UP000325255">
    <property type="component" value="Unassembled WGS sequence"/>
</dbReference>
<dbReference type="InterPro" id="IPR003018">
    <property type="entry name" value="GAF"/>
</dbReference>
<dbReference type="EC" id="2.7.13.3" evidence="2"/>
<evidence type="ECO:0000259" key="8">
    <source>
        <dbReference type="PROSITE" id="PS50109"/>
    </source>
</evidence>
<dbReference type="InterPro" id="IPR005467">
    <property type="entry name" value="His_kinase_dom"/>
</dbReference>
<dbReference type="PROSITE" id="PS50110">
    <property type="entry name" value="RESPONSE_REGULATORY"/>
    <property type="match status" value="1"/>
</dbReference>
<evidence type="ECO:0000256" key="5">
    <source>
        <dbReference type="ARBA" id="ARBA00022777"/>
    </source>
</evidence>
<dbReference type="Gene3D" id="3.40.50.2300">
    <property type="match status" value="1"/>
</dbReference>
<evidence type="ECO:0000256" key="4">
    <source>
        <dbReference type="ARBA" id="ARBA00022679"/>
    </source>
</evidence>
<evidence type="ECO:0000313" key="10">
    <source>
        <dbReference type="EMBL" id="KAA5612714.1"/>
    </source>
</evidence>
<dbReference type="PRINTS" id="PR00344">
    <property type="entry name" value="BCTRLSENSOR"/>
</dbReference>
<keyword evidence="3" id="KW-0597">Phosphoprotein</keyword>
<comment type="caution">
    <text evidence="10">The sequence shown here is derived from an EMBL/GenBank/DDBJ whole genome shotgun (WGS) entry which is preliminary data.</text>
</comment>
<proteinExistence type="predicted"/>
<dbReference type="AlphaFoldDB" id="A0A5M6IWL0"/>
<dbReference type="Pfam" id="PF01590">
    <property type="entry name" value="GAF"/>
    <property type="match status" value="1"/>
</dbReference>
<dbReference type="InterPro" id="IPR029016">
    <property type="entry name" value="GAF-like_dom_sf"/>
</dbReference>
<dbReference type="InterPro" id="IPR036097">
    <property type="entry name" value="HisK_dim/P_sf"/>
</dbReference>
<dbReference type="InterPro" id="IPR036890">
    <property type="entry name" value="HATPase_C_sf"/>
</dbReference>
<dbReference type="InterPro" id="IPR011006">
    <property type="entry name" value="CheY-like_superfamily"/>
</dbReference>
<keyword evidence="5 10" id="KW-0418">Kinase</keyword>
<dbReference type="SMART" id="SM00387">
    <property type="entry name" value="HATPase_c"/>
    <property type="match status" value="1"/>
</dbReference>
<sequence length="816" mass="87978">MIAFLRGMAVILPMLALLTWLLVHSLGPRNDDYAQAQRVVLGLAAGESDLQRDVLMARAGLLRNYDPLVADIGRLWWMAEALRQHPMMQADAAATLAELADTIGRMEALLEDFKSRNALLQNSLAYFDALQQRLAAAEADPVVTPAVVALGNAMLHLVRDPSAGAQQRTRQRLQAVMAAVVGHRDMPDGRGLQLLVLHSRLLLDLLPAVDDDLRRLLAISTGELRSRIRASQDARRMAEQRQAERFRLGLYGLAMLLAVLLVRVGLQWRAGLHLLRQGARMEALISEMSYRLATAPWGRFEAYLDEVLAELGRAFDADRAYLVLDRGQPTRRIWHAPGAEATGVAPERVLDAVRAASPTPEGIMTLSGLPEGDLRALLRGAGVAQCCAVPLRLGDEPAGLLGFERVRAARRWPEVGTGFVRMAGEVLQAALERRRAATRQAEFEARLHRARRLEAIGTFASGIAHNFNNVLGAMLGHAEMAEEATPPGGAAVRHIAEIQRAGARAHELVARILDFGARQKTRHRTVPVDGLLAETIALLRGLVSHDVELLLEPRAPGQMVSGDPVQLQQVLVNLVKNAFQAMPKGGRVTIQVEAVRSDQPLALSHDTLPPGAFVRIGVVDTGTGMDAVTLANIFRPFFTTKPAGTGLGLATVREIVLDHGGVVDVRTSPHFGSVFSVWLPSGGEAGGVPAVAGPTGQTVMLVGLEPDNILGDEEMIAALGYEPVSFATPEQALAAVQRTPDGFDAVLVTLHALDEDGIAMLRVLSAGMAGRPFILVTTEASDLDPSQLIELGAREILQRPLRSARVAAALMEVRQA</sequence>
<reference evidence="10 11" key="1">
    <citation type="submission" date="2019-09" db="EMBL/GenBank/DDBJ databases">
        <title>Genome sequence of Rhodovastum atsumiense, a diverse member of the Acetobacteraceae family of non-sulfur purple photosynthetic bacteria.</title>
        <authorList>
            <person name="Meyer T."/>
            <person name="Kyndt J."/>
        </authorList>
    </citation>
    <scope>NUCLEOTIDE SEQUENCE [LARGE SCALE GENOMIC DNA]</scope>
    <source>
        <strain evidence="10 11">DSM 21279</strain>
    </source>
</reference>
<dbReference type="NCBIfam" id="NF010411">
    <property type="entry name" value="PRK13837.1"/>
    <property type="match status" value="1"/>
</dbReference>
<keyword evidence="7" id="KW-1133">Transmembrane helix</keyword>
<organism evidence="10 11">
    <name type="scientific">Rhodovastum atsumiense</name>
    <dbReference type="NCBI Taxonomy" id="504468"/>
    <lineage>
        <taxon>Bacteria</taxon>
        <taxon>Pseudomonadati</taxon>
        <taxon>Pseudomonadota</taxon>
        <taxon>Alphaproteobacteria</taxon>
        <taxon>Acetobacterales</taxon>
        <taxon>Acetobacteraceae</taxon>
        <taxon>Rhodovastum</taxon>
    </lineage>
</organism>
<feature type="domain" description="Response regulatory" evidence="9">
    <location>
        <begin position="698"/>
        <end position="814"/>
    </location>
</feature>
<feature type="domain" description="Histidine kinase" evidence="8">
    <location>
        <begin position="462"/>
        <end position="683"/>
    </location>
</feature>
<dbReference type="GO" id="GO:0000155">
    <property type="term" value="F:phosphorelay sensor kinase activity"/>
    <property type="evidence" value="ECO:0007669"/>
    <property type="project" value="InterPro"/>
</dbReference>
<evidence type="ECO:0000256" key="6">
    <source>
        <dbReference type="PROSITE-ProRule" id="PRU00169"/>
    </source>
</evidence>
<dbReference type="Pfam" id="PF19443">
    <property type="entry name" value="DAHL"/>
    <property type="match status" value="1"/>
</dbReference>
<feature type="transmembrane region" description="Helical" evidence="7">
    <location>
        <begin position="248"/>
        <end position="266"/>
    </location>
</feature>
<dbReference type="SMART" id="SM00065">
    <property type="entry name" value="GAF"/>
    <property type="match status" value="1"/>
</dbReference>
<evidence type="ECO:0000313" key="11">
    <source>
        <dbReference type="Proteomes" id="UP000325255"/>
    </source>
</evidence>
<keyword evidence="4" id="KW-0808">Transferase</keyword>
<dbReference type="InterPro" id="IPR001789">
    <property type="entry name" value="Sig_transdc_resp-reg_receiver"/>
</dbReference>
<dbReference type="SMART" id="SM00388">
    <property type="entry name" value="HisKA"/>
    <property type="match status" value="1"/>
</dbReference>
<dbReference type="RefSeq" id="WP_150040247.1">
    <property type="nucleotide sequence ID" value="NZ_OW485601.1"/>
</dbReference>
<dbReference type="SMART" id="SM00448">
    <property type="entry name" value="REC"/>
    <property type="match status" value="1"/>
</dbReference>
<keyword evidence="7" id="KW-0812">Transmembrane</keyword>
<dbReference type="InterPro" id="IPR045812">
    <property type="entry name" value="DAHL"/>
</dbReference>
<accession>A0A5M6IWL0</accession>
<dbReference type="SUPFAM" id="SSF55874">
    <property type="entry name" value="ATPase domain of HSP90 chaperone/DNA topoisomerase II/histidine kinase"/>
    <property type="match status" value="1"/>
</dbReference>
<dbReference type="PANTHER" id="PTHR43065:SF42">
    <property type="entry name" value="TWO-COMPONENT SENSOR PPRA"/>
    <property type="match status" value="1"/>
</dbReference>
<evidence type="ECO:0000256" key="2">
    <source>
        <dbReference type="ARBA" id="ARBA00012438"/>
    </source>
</evidence>
<dbReference type="EMBL" id="VWPK01000010">
    <property type="protein sequence ID" value="KAA5612714.1"/>
    <property type="molecule type" value="Genomic_DNA"/>
</dbReference>
<evidence type="ECO:0000256" key="3">
    <source>
        <dbReference type="ARBA" id="ARBA00022553"/>
    </source>
</evidence>
<evidence type="ECO:0000256" key="1">
    <source>
        <dbReference type="ARBA" id="ARBA00000085"/>
    </source>
</evidence>
<dbReference type="SUPFAM" id="SSF47384">
    <property type="entry name" value="Homodimeric domain of signal transducing histidine kinase"/>
    <property type="match status" value="1"/>
</dbReference>
<dbReference type="Gene3D" id="3.30.450.40">
    <property type="match status" value="1"/>
</dbReference>
<dbReference type="SUPFAM" id="SSF52172">
    <property type="entry name" value="CheY-like"/>
    <property type="match status" value="1"/>
</dbReference>
<dbReference type="SUPFAM" id="SSF55781">
    <property type="entry name" value="GAF domain-like"/>
    <property type="match status" value="1"/>
</dbReference>
<dbReference type="InterPro" id="IPR004358">
    <property type="entry name" value="Sig_transdc_His_kin-like_C"/>
</dbReference>
<dbReference type="OrthoDB" id="9796100at2"/>
<dbReference type="Pfam" id="PF02518">
    <property type="entry name" value="HATPase_c"/>
    <property type="match status" value="1"/>
</dbReference>
<dbReference type="Gene3D" id="3.30.565.10">
    <property type="entry name" value="Histidine kinase-like ATPase, C-terminal domain"/>
    <property type="match status" value="1"/>
</dbReference>
<protein>
    <recommendedName>
        <fullName evidence="2">histidine kinase</fullName>
        <ecNumber evidence="2">2.7.13.3</ecNumber>
    </recommendedName>
</protein>
<gene>
    <name evidence="10" type="ORF">F1189_08225</name>
</gene>
<evidence type="ECO:0000256" key="7">
    <source>
        <dbReference type="SAM" id="Phobius"/>
    </source>
</evidence>
<dbReference type="Gene3D" id="1.10.287.130">
    <property type="match status" value="1"/>
</dbReference>
<dbReference type="PANTHER" id="PTHR43065">
    <property type="entry name" value="SENSOR HISTIDINE KINASE"/>
    <property type="match status" value="1"/>
</dbReference>
<keyword evidence="11" id="KW-1185">Reference proteome</keyword>
<keyword evidence="7" id="KW-0472">Membrane</keyword>